<reference evidence="3" key="1">
    <citation type="journal article" date="2020" name="Mol. Cell">
        <title>Proteome analysis reveals a significant host-specific response in Rhizobium leguminosarum bv viciae endosymbiotic cells.</title>
        <authorList>
            <person name="Duran D."/>
            <person name="Albareda M."/>
            <person name="Marina A."/>
            <person name="Garcia C."/>
            <person name="Ruiz-Argueso T."/>
            <person name="Palacios J."/>
        </authorList>
    </citation>
    <scope>NUCLEOTIDE SEQUENCE</scope>
    <source>
        <tissue evidence="3">Root nodules</tissue>
    </source>
</reference>
<feature type="domain" description="Late nodulin" evidence="2">
    <location>
        <begin position="1"/>
        <end position="60"/>
    </location>
</feature>
<name>A0A7T8IG31_PEA</name>
<dbReference type="Pfam" id="PF07127">
    <property type="entry name" value="Nodulin_late"/>
    <property type="match status" value="1"/>
</dbReference>
<feature type="signal peptide" evidence="1">
    <location>
        <begin position="1"/>
        <end position="24"/>
    </location>
</feature>
<dbReference type="AlphaFoldDB" id="A0A7T8IG31"/>
<protein>
    <submittedName>
        <fullName evidence="3">Nodule-specific cysteine-rich peptide G08</fullName>
    </submittedName>
</protein>
<evidence type="ECO:0000256" key="1">
    <source>
        <dbReference type="SAM" id="SignalP"/>
    </source>
</evidence>
<sequence>MSKISSLFYALIIFLSLFLIVTNGSESYLQYFPTYCKNSSDCPRSMCFPFTNPKCVREKCVCI</sequence>
<organism evidence="3">
    <name type="scientific">Pisum sativum</name>
    <name type="common">Garden pea</name>
    <name type="synonym">Lathyrus oleraceus</name>
    <dbReference type="NCBI Taxonomy" id="3888"/>
    <lineage>
        <taxon>Eukaryota</taxon>
        <taxon>Viridiplantae</taxon>
        <taxon>Streptophyta</taxon>
        <taxon>Embryophyta</taxon>
        <taxon>Tracheophyta</taxon>
        <taxon>Spermatophyta</taxon>
        <taxon>Magnoliopsida</taxon>
        <taxon>eudicotyledons</taxon>
        <taxon>Gunneridae</taxon>
        <taxon>Pentapetalae</taxon>
        <taxon>rosids</taxon>
        <taxon>fabids</taxon>
        <taxon>Fabales</taxon>
        <taxon>Fabaceae</taxon>
        <taxon>Papilionoideae</taxon>
        <taxon>50 kb inversion clade</taxon>
        <taxon>NPAAA clade</taxon>
        <taxon>Hologalegina</taxon>
        <taxon>IRL clade</taxon>
        <taxon>Fabeae</taxon>
        <taxon>Lathyrus</taxon>
    </lineage>
</organism>
<evidence type="ECO:0000313" key="3">
    <source>
        <dbReference type="EMBL" id="QQO74624.1"/>
    </source>
</evidence>
<evidence type="ECO:0000259" key="2">
    <source>
        <dbReference type="Pfam" id="PF07127"/>
    </source>
</evidence>
<accession>A0A7T8IG31</accession>
<keyword evidence="1" id="KW-0732">Signal</keyword>
<feature type="chain" id="PRO_5031079284" evidence="1">
    <location>
        <begin position="25"/>
        <end position="63"/>
    </location>
</feature>
<dbReference type="InterPro" id="IPR009810">
    <property type="entry name" value="Nodulin_late_dom"/>
</dbReference>
<dbReference type="EMBL" id="MT371106">
    <property type="protein sequence ID" value="QQO74624.1"/>
    <property type="molecule type" value="mRNA"/>
</dbReference>
<dbReference type="GO" id="GO:0046872">
    <property type="term" value="F:metal ion binding"/>
    <property type="evidence" value="ECO:0007669"/>
    <property type="project" value="InterPro"/>
</dbReference>
<proteinExistence type="evidence at transcript level"/>